<comment type="caution">
    <text evidence="2">The sequence shown here is derived from an EMBL/GenBank/DDBJ whole genome shotgun (WGS) entry which is preliminary data.</text>
</comment>
<dbReference type="OrthoDB" id="3486565at2759"/>
<keyword evidence="3" id="KW-1185">Reference proteome</keyword>
<dbReference type="InterPro" id="IPR010730">
    <property type="entry name" value="HET"/>
</dbReference>
<dbReference type="Pfam" id="PF06985">
    <property type="entry name" value="HET"/>
    <property type="match status" value="1"/>
</dbReference>
<evidence type="ECO:0000313" key="3">
    <source>
        <dbReference type="Proteomes" id="UP001152607"/>
    </source>
</evidence>
<reference evidence="2" key="1">
    <citation type="submission" date="2023-01" db="EMBL/GenBank/DDBJ databases">
        <authorList>
            <person name="Van Ghelder C."/>
            <person name="Rancurel C."/>
        </authorList>
    </citation>
    <scope>NUCLEOTIDE SEQUENCE</scope>
    <source>
        <strain evidence="2">CNCM I-4278</strain>
    </source>
</reference>
<dbReference type="Proteomes" id="UP001152607">
    <property type="component" value="Unassembled WGS sequence"/>
</dbReference>
<sequence length="681" mass="77884">MDPHSCSLAASSTDTSAVHHRVFDQETFCQACKEALSQKISFTMMEKHGTFRDIVQSGVYCKFCSFIYESFAADIASKTTEEKEQVIELGVSILTANCTTGIDDAVDRIDLRVAIGDGRDALHLRRTFVVVMNRCECFGLLFRGLNRAIWSQSSPIMFKQREATIHGWLEDCRKNHTRCRRASKANVELAVRMLEVRPHKGTIALRLVSTRELDFSKTPYAVLSHCWGKPAITCITTQRNVERYYEKIELSTLAKTFREAVEITCGINIRYLWIDSLCIVQDDKDEWEQEAAKMARIYEDATITISATSAGNSQDGCGITTVFPPAVQLSSKVPSDTNTTLIAIRDSTSGPLEQEVKSILLNSPMNSRAWILQERLLSRRILHATTSLFVWQCATVIETEDGLIHETKATHGPWDILESHIPQHVLTPHPLQYNIRNRWWSWVKQYMERDLSRPEKDHYAAFAGITNHYRNLTGDEPVLGLWKRDLPIHLSWESSKVSRYEWTVSPRKPRCPSWTWITYPHGSVHLERRQDLNLFECIDSPQGFKIYYEAQVIMIETDSTPAALVAEPQYGILTLRGLHHRTLLSRRLNGWRYRACMDVGQDELDEEEREFETFALFAYVEEGRLTVDPPGLRIVGLILEATGKNQNEYRRIGLTNRRVDMLPGTKIEDLLVGITKEIHLT</sequence>
<name>A0A9W4UNL0_9PLEO</name>
<evidence type="ECO:0000313" key="2">
    <source>
        <dbReference type="EMBL" id="CAI6339481.1"/>
    </source>
</evidence>
<organism evidence="2 3">
    <name type="scientific">Periconia digitata</name>
    <dbReference type="NCBI Taxonomy" id="1303443"/>
    <lineage>
        <taxon>Eukaryota</taxon>
        <taxon>Fungi</taxon>
        <taxon>Dikarya</taxon>
        <taxon>Ascomycota</taxon>
        <taxon>Pezizomycotina</taxon>
        <taxon>Dothideomycetes</taxon>
        <taxon>Pleosporomycetidae</taxon>
        <taxon>Pleosporales</taxon>
        <taxon>Massarineae</taxon>
        <taxon>Periconiaceae</taxon>
        <taxon>Periconia</taxon>
    </lineage>
</organism>
<proteinExistence type="predicted"/>
<dbReference type="EMBL" id="CAOQHR010000009">
    <property type="protein sequence ID" value="CAI6339481.1"/>
    <property type="molecule type" value="Genomic_DNA"/>
</dbReference>
<accession>A0A9W4UNL0</accession>
<dbReference type="AlphaFoldDB" id="A0A9W4UNL0"/>
<protein>
    <recommendedName>
        <fullName evidence="1">Heterokaryon incompatibility domain-containing protein</fullName>
    </recommendedName>
</protein>
<feature type="domain" description="Heterokaryon incompatibility" evidence="1">
    <location>
        <begin position="220"/>
        <end position="374"/>
    </location>
</feature>
<dbReference type="PANTHER" id="PTHR33112">
    <property type="entry name" value="DOMAIN PROTEIN, PUTATIVE-RELATED"/>
    <property type="match status" value="1"/>
</dbReference>
<dbReference type="PANTHER" id="PTHR33112:SF10">
    <property type="entry name" value="TOL"/>
    <property type="match status" value="1"/>
</dbReference>
<gene>
    <name evidence="2" type="ORF">PDIGIT_LOCUS12640</name>
</gene>
<evidence type="ECO:0000259" key="1">
    <source>
        <dbReference type="Pfam" id="PF06985"/>
    </source>
</evidence>